<reference evidence="2" key="1">
    <citation type="journal article" date="2015" name="Nature">
        <title>Complex archaea that bridge the gap between prokaryotes and eukaryotes.</title>
        <authorList>
            <person name="Spang A."/>
            <person name="Saw J.H."/>
            <person name="Jorgensen S.L."/>
            <person name="Zaremba-Niedzwiedzka K."/>
            <person name="Martijn J."/>
            <person name="Lind A.E."/>
            <person name="van Eijk R."/>
            <person name="Schleper C."/>
            <person name="Guy L."/>
            <person name="Ettema T.J."/>
        </authorList>
    </citation>
    <scope>NUCLEOTIDE SEQUENCE</scope>
</reference>
<dbReference type="SUPFAM" id="SSF53850">
    <property type="entry name" value="Periplasmic binding protein-like II"/>
    <property type="match status" value="1"/>
</dbReference>
<dbReference type="Gene3D" id="3.40.190.10">
    <property type="entry name" value="Periplasmic binding protein-like II"/>
    <property type="match status" value="2"/>
</dbReference>
<feature type="domain" description="SsuA/THI5-like" evidence="1">
    <location>
        <begin position="11"/>
        <end position="152"/>
    </location>
</feature>
<dbReference type="InterPro" id="IPR015168">
    <property type="entry name" value="SsuA/THI5"/>
</dbReference>
<proteinExistence type="predicted"/>
<organism evidence="2">
    <name type="scientific">marine sediment metagenome</name>
    <dbReference type="NCBI Taxonomy" id="412755"/>
    <lineage>
        <taxon>unclassified sequences</taxon>
        <taxon>metagenomes</taxon>
        <taxon>ecological metagenomes</taxon>
    </lineage>
</organism>
<dbReference type="EMBL" id="LAZR01047332">
    <property type="protein sequence ID" value="KKK94462.1"/>
    <property type="molecule type" value="Genomic_DNA"/>
</dbReference>
<gene>
    <name evidence="2" type="ORF">LCGC14_2682620</name>
</gene>
<name>A0A0F8ZKZ0_9ZZZZ</name>
<dbReference type="AlphaFoldDB" id="A0A0F8ZKZ0"/>
<feature type="non-terminal residue" evidence="2">
    <location>
        <position position="1"/>
    </location>
</feature>
<accession>A0A0F8ZKZ0</accession>
<evidence type="ECO:0000259" key="1">
    <source>
        <dbReference type="Pfam" id="PF09084"/>
    </source>
</evidence>
<evidence type="ECO:0000313" key="2">
    <source>
        <dbReference type="EMBL" id="KKK94462.1"/>
    </source>
</evidence>
<dbReference type="Pfam" id="PF09084">
    <property type="entry name" value="NMT1"/>
    <property type="match status" value="1"/>
</dbReference>
<feature type="non-terminal residue" evidence="2">
    <location>
        <position position="440"/>
    </location>
</feature>
<protein>
    <recommendedName>
        <fullName evidence="1">SsuA/THI5-like domain-containing protein</fullName>
    </recommendedName>
</protein>
<sequence>ITWSAGDHIVAKEEIRTISDLKGTTGCMQKNGPHVGLVDDVLRTANISYDDLNIIELPDLSATPNSPAARFQKGECDWATVISPDMEGLTGGLQKSGSGAEETFKGAHVLVSTAELSRSIADIFIVRADFKKAHPESVDKFWAGVLKGSEIVTDWKKAYEARGSKEYMALLQTMQDVFGIDVLPDLENATHGLISDCRFVGHPGNVAFFEDSKNQNGFKTFSESSANLAVSRGYATKRVLLLPPEFDYTALITTGALTKIDGTRGDRFNAEAVQKEIESFTQGALDERTVYSFSIGFQPNQLNFPIRDIEADLKKAIAISGRFGNAVVALRAHSDPSKTLIELVKAGLKKGVLQRSGGPGNWRYTLNGRPLDIGSTNDVIRLIEAGAFDGVPGHNPREVMQAALNLSRRRAESVLDTVVKYAQQENLSLDKSQFQPIGVG</sequence>
<comment type="caution">
    <text evidence="2">The sequence shown here is derived from an EMBL/GenBank/DDBJ whole genome shotgun (WGS) entry which is preliminary data.</text>
</comment>